<dbReference type="RefSeq" id="WP_193911634.1">
    <property type="nucleotide sequence ID" value="NZ_JADEXG010000081.1"/>
</dbReference>
<evidence type="ECO:0000313" key="2">
    <source>
        <dbReference type="EMBL" id="MBE9080057.1"/>
    </source>
</evidence>
<accession>A0A8J7A9W3</accession>
<gene>
    <name evidence="2" type="ORF">IQ241_22655</name>
</gene>
<keyword evidence="1" id="KW-0732">Signal</keyword>
<feature type="signal peptide" evidence="1">
    <location>
        <begin position="1"/>
        <end position="32"/>
    </location>
</feature>
<evidence type="ECO:0000313" key="3">
    <source>
        <dbReference type="Proteomes" id="UP000636505"/>
    </source>
</evidence>
<organism evidence="2 3">
    <name type="scientific">Vasconcelosia minhoensis LEGE 07310</name>
    <dbReference type="NCBI Taxonomy" id="915328"/>
    <lineage>
        <taxon>Bacteria</taxon>
        <taxon>Bacillati</taxon>
        <taxon>Cyanobacteriota</taxon>
        <taxon>Cyanophyceae</taxon>
        <taxon>Nodosilineales</taxon>
        <taxon>Cymatolegaceae</taxon>
        <taxon>Vasconcelosia</taxon>
        <taxon>Vasconcelosia minhoensis</taxon>
    </lineage>
</organism>
<dbReference type="Proteomes" id="UP000636505">
    <property type="component" value="Unassembled WGS sequence"/>
</dbReference>
<proteinExistence type="predicted"/>
<dbReference type="AlphaFoldDB" id="A0A8J7A9W3"/>
<protein>
    <recommendedName>
        <fullName evidence="4">DUF5666 domain-containing protein</fullName>
    </recommendedName>
</protein>
<sequence>MATIFSKWVSTRKTTVGALMLASAAVLLPACSTEGPESVMTPEEQANVTREDVVENTEALVGQTVSIRGKLQETVGEASFLMDENQLFGGEEILVVNASGQPLLVPDVGDSEVQVTGEVENLIIADVEREYGLALEPELYADYEDRPVIIAESVALAPDPGEITRNPEQFYNQTIAVEGEVEDILSPNTFTIDEEQLFAGEDLLVVAMMPIPETQDGEVVTVTGTLRPYIAADFERDYDLNWDLSVQEQIDAEYTEKPVFVAEGVYPSAK</sequence>
<keyword evidence="3" id="KW-1185">Reference proteome</keyword>
<reference evidence="2" key="1">
    <citation type="submission" date="2020-10" db="EMBL/GenBank/DDBJ databases">
        <authorList>
            <person name="Castelo-Branco R."/>
            <person name="Eusebio N."/>
            <person name="Adriana R."/>
            <person name="Vieira A."/>
            <person name="Brugerolle De Fraissinette N."/>
            <person name="Rezende De Castro R."/>
            <person name="Schneider M.P."/>
            <person name="Vasconcelos V."/>
            <person name="Leao P.N."/>
        </authorList>
    </citation>
    <scope>NUCLEOTIDE SEQUENCE</scope>
    <source>
        <strain evidence="2">LEGE 07310</strain>
    </source>
</reference>
<feature type="chain" id="PRO_5035232639" description="DUF5666 domain-containing protein" evidence="1">
    <location>
        <begin position="33"/>
        <end position="270"/>
    </location>
</feature>
<name>A0A8J7A9W3_9CYAN</name>
<comment type="caution">
    <text evidence="2">The sequence shown here is derived from an EMBL/GenBank/DDBJ whole genome shotgun (WGS) entry which is preliminary data.</text>
</comment>
<dbReference type="EMBL" id="JADEXG010000081">
    <property type="protein sequence ID" value="MBE9080057.1"/>
    <property type="molecule type" value="Genomic_DNA"/>
</dbReference>
<evidence type="ECO:0000256" key="1">
    <source>
        <dbReference type="SAM" id="SignalP"/>
    </source>
</evidence>
<evidence type="ECO:0008006" key="4">
    <source>
        <dbReference type="Google" id="ProtNLM"/>
    </source>
</evidence>